<keyword evidence="3" id="KW-1185">Reference proteome</keyword>
<keyword evidence="1" id="KW-1133">Transmembrane helix</keyword>
<protein>
    <submittedName>
        <fullName evidence="2">Uncharacterized protein</fullName>
    </submittedName>
</protein>
<comment type="caution">
    <text evidence="2">The sequence shown here is derived from an EMBL/GenBank/DDBJ whole genome shotgun (WGS) entry which is preliminary data.</text>
</comment>
<feature type="transmembrane region" description="Helical" evidence="1">
    <location>
        <begin position="139"/>
        <end position="158"/>
    </location>
</feature>
<evidence type="ECO:0000313" key="2">
    <source>
        <dbReference type="EMBL" id="ETO07533.1"/>
    </source>
</evidence>
<dbReference type="EMBL" id="ASPP01026075">
    <property type="protein sequence ID" value="ETO07533.1"/>
    <property type="molecule type" value="Genomic_DNA"/>
</dbReference>
<sequence length="163" mass="19137">MNIQNDILTWTRCDYPTDYHIRDINTIFKLLFEFEKWKFQNSNQQKYKQILHFKRAGNNGNNEVQESIHKYLRDELKIKSDDALKVASYLCSLGVTETSDTAYVTPEDWAKLFKDVEVAPISQKKLLAKMDEMRSKKTSAYPAQMYLSTFFLCIVLFLRSLNG</sequence>
<reference evidence="2 3" key="1">
    <citation type="journal article" date="2013" name="Curr. Biol.">
        <title>The Genome of the Foraminiferan Reticulomyxa filosa.</title>
        <authorList>
            <person name="Glockner G."/>
            <person name="Hulsmann N."/>
            <person name="Schleicher M."/>
            <person name="Noegel A.A."/>
            <person name="Eichinger L."/>
            <person name="Gallinger C."/>
            <person name="Pawlowski J."/>
            <person name="Sierra R."/>
            <person name="Euteneuer U."/>
            <person name="Pillet L."/>
            <person name="Moustafa A."/>
            <person name="Platzer M."/>
            <person name="Groth M."/>
            <person name="Szafranski K."/>
            <person name="Schliwa M."/>
        </authorList>
    </citation>
    <scope>NUCLEOTIDE SEQUENCE [LARGE SCALE GENOMIC DNA]</scope>
</reference>
<dbReference type="AlphaFoldDB" id="X6M034"/>
<keyword evidence="1" id="KW-0472">Membrane</keyword>
<name>X6M034_RETFI</name>
<evidence type="ECO:0000313" key="3">
    <source>
        <dbReference type="Proteomes" id="UP000023152"/>
    </source>
</evidence>
<accession>X6M034</accession>
<proteinExistence type="predicted"/>
<organism evidence="2 3">
    <name type="scientific">Reticulomyxa filosa</name>
    <dbReference type="NCBI Taxonomy" id="46433"/>
    <lineage>
        <taxon>Eukaryota</taxon>
        <taxon>Sar</taxon>
        <taxon>Rhizaria</taxon>
        <taxon>Retaria</taxon>
        <taxon>Foraminifera</taxon>
        <taxon>Monothalamids</taxon>
        <taxon>Reticulomyxidae</taxon>
        <taxon>Reticulomyxa</taxon>
    </lineage>
</organism>
<dbReference type="Proteomes" id="UP000023152">
    <property type="component" value="Unassembled WGS sequence"/>
</dbReference>
<keyword evidence="1" id="KW-0812">Transmembrane</keyword>
<gene>
    <name evidence="2" type="ORF">RFI_29858</name>
</gene>
<evidence type="ECO:0000256" key="1">
    <source>
        <dbReference type="SAM" id="Phobius"/>
    </source>
</evidence>